<feature type="chain" id="PRO_5015593980" description="Putrescine-binding periplasmic protein" evidence="6">
    <location>
        <begin position="33"/>
        <end position="372"/>
    </location>
</feature>
<sequence>MVPRSLSRRVVAGLATLTLAMVGLGAAATAQAPRELRIFNWSNYIDEQVLRDFEREFNAKVVYDTYDSNEVLETRLLAGRTGYDIVVPSAPFLSRQIAANVHQRLDLSKIPNRTHFWPDIQRRTAAYDPGNAFSVNYLWGTTGIGYNVAKIRERMPDAPLDSWKLAFDFDTLAKFKDCGIHFLDTAEDFLPSVMRYLGRDPNSKRAEDWEAAAAHVQQLRTLVTKFHSSEYISALANGDICLAVGYSGDIFQAQKRAKEAGNGVDIQYVIPREGAQMWFDQMAIPADAPNADLAHAFINYVNRPEVMAKIATFVSYASGNLAARPLVAPAVRDNPSIYPPDAVMARLFTVTSPDARLQRVITRAWTRAKTGR</sequence>
<gene>
    <name evidence="7" type="ORF">C8P69_103212</name>
</gene>
<dbReference type="PRINTS" id="PR00909">
    <property type="entry name" value="SPERMDNBNDNG"/>
</dbReference>
<evidence type="ECO:0000256" key="6">
    <source>
        <dbReference type="SAM" id="SignalP"/>
    </source>
</evidence>
<comment type="caution">
    <text evidence="7">The sequence shown here is derived from an EMBL/GenBank/DDBJ whole genome shotgun (WGS) entry which is preliminary data.</text>
</comment>
<dbReference type="Proteomes" id="UP000241808">
    <property type="component" value="Unassembled WGS sequence"/>
</dbReference>
<comment type="subcellular location">
    <subcellularLocation>
        <location evidence="1 5">Periplasm</location>
    </subcellularLocation>
</comment>
<dbReference type="RefSeq" id="WP_108175957.1">
    <property type="nucleotide sequence ID" value="NZ_PZZL01000003.1"/>
</dbReference>
<dbReference type="OrthoDB" id="9769319at2"/>
<dbReference type="PIRSF" id="PIRSF019574">
    <property type="entry name" value="Periplasmic_polyamine_BP"/>
    <property type="match status" value="1"/>
</dbReference>
<dbReference type="InterPro" id="IPR006059">
    <property type="entry name" value="SBP"/>
</dbReference>
<accession>A0A2T4ZEG1</accession>
<dbReference type="InterPro" id="IPR001188">
    <property type="entry name" value="Sperm_putr-bd"/>
</dbReference>
<name>A0A2T4ZEG1_9HYPH</name>
<dbReference type="GO" id="GO:0015846">
    <property type="term" value="P:polyamine transport"/>
    <property type="evidence" value="ECO:0007669"/>
    <property type="project" value="InterPro"/>
</dbReference>
<keyword evidence="3 6" id="KW-0732">Signal</keyword>
<organism evidence="7 8">
    <name type="scientific">Phreatobacter oligotrophus</name>
    <dbReference type="NCBI Taxonomy" id="1122261"/>
    <lineage>
        <taxon>Bacteria</taxon>
        <taxon>Pseudomonadati</taxon>
        <taxon>Pseudomonadota</taxon>
        <taxon>Alphaproteobacteria</taxon>
        <taxon>Hyphomicrobiales</taxon>
        <taxon>Phreatobacteraceae</taxon>
        <taxon>Phreatobacter</taxon>
    </lineage>
</organism>
<dbReference type="Gene3D" id="3.40.190.10">
    <property type="entry name" value="Periplasmic binding protein-like II"/>
    <property type="match status" value="2"/>
</dbReference>
<evidence type="ECO:0000256" key="4">
    <source>
        <dbReference type="ARBA" id="ARBA00022764"/>
    </source>
</evidence>
<keyword evidence="8" id="KW-1185">Reference proteome</keyword>
<dbReference type="GO" id="GO:0019808">
    <property type="term" value="F:polyamine binding"/>
    <property type="evidence" value="ECO:0007669"/>
    <property type="project" value="InterPro"/>
</dbReference>
<dbReference type="SUPFAM" id="SSF53850">
    <property type="entry name" value="Periplasmic binding protein-like II"/>
    <property type="match status" value="1"/>
</dbReference>
<protein>
    <recommendedName>
        <fullName evidence="5">Putrescine-binding periplasmic protein</fullName>
    </recommendedName>
</protein>
<dbReference type="PANTHER" id="PTHR30222">
    <property type="entry name" value="SPERMIDINE/PUTRESCINE-BINDING PERIPLASMIC PROTEIN"/>
    <property type="match status" value="1"/>
</dbReference>
<proteinExistence type="inferred from homology"/>
<dbReference type="CDD" id="cd13659">
    <property type="entry name" value="PBP2_PotF"/>
    <property type="match status" value="1"/>
</dbReference>
<evidence type="ECO:0000313" key="8">
    <source>
        <dbReference type="Proteomes" id="UP000241808"/>
    </source>
</evidence>
<dbReference type="GO" id="GO:0042597">
    <property type="term" value="C:periplasmic space"/>
    <property type="evidence" value="ECO:0007669"/>
    <property type="project" value="UniProtKB-SubCell"/>
</dbReference>
<dbReference type="Pfam" id="PF13416">
    <property type="entry name" value="SBP_bac_8"/>
    <property type="match status" value="1"/>
</dbReference>
<feature type="signal peptide" evidence="6">
    <location>
        <begin position="1"/>
        <end position="32"/>
    </location>
</feature>
<evidence type="ECO:0000256" key="1">
    <source>
        <dbReference type="ARBA" id="ARBA00004418"/>
    </source>
</evidence>
<reference evidence="7 8" key="1">
    <citation type="submission" date="2018-04" db="EMBL/GenBank/DDBJ databases">
        <title>Genomic Encyclopedia of Archaeal and Bacterial Type Strains, Phase II (KMG-II): from individual species to whole genera.</title>
        <authorList>
            <person name="Goeker M."/>
        </authorList>
    </citation>
    <scope>NUCLEOTIDE SEQUENCE [LARGE SCALE GENOMIC DNA]</scope>
    <source>
        <strain evidence="7 8">DSM 25521</strain>
    </source>
</reference>
<evidence type="ECO:0000313" key="7">
    <source>
        <dbReference type="EMBL" id="PTM60282.1"/>
    </source>
</evidence>
<evidence type="ECO:0000256" key="5">
    <source>
        <dbReference type="PIRNR" id="PIRNR019574"/>
    </source>
</evidence>
<comment type="function">
    <text evidence="5">Required for the activity of the bacterial periplasmic transport system of putrescine.</text>
</comment>
<comment type="similarity">
    <text evidence="5">Belongs to the bacterial solute-binding protein PotD/PotF family.</text>
</comment>
<evidence type="ECO:0000256" key="2">
    <source>
        <dbReference type="ARBA" id="ARBA00022448"/>
    </source>
</evidence>
<dbReference type="AlphaFoldDB" id="A0A2T4ZEG1"/>
<dbReference type="EMBL" id="PZZL01000003">
    <property type="protein sequence ID" value="PTM60282.1"/>
    <property type="molecule type" value="Genomic_DNA"/>
</dbReference>
<dbReference type="PANTHER" id="PTHR30222:SF12">
    <property type="entry name" value="NORSPERMIDINE SENSOR"/>
    <property type="match status" value="1"/>
</dbReference>
<keyword evidence="2 5" id="KW-0813">Transport</keyword>
<evidence type="ECO:0000256" key="3">
    <source>
        <dbReference type="ARBA" id="ARBA00022729"/>
    </source>
</evidence>
<keyword evidence="4 5" id="KW-0574">Periplasm</keyword>